<keyword evidence="7" id="KW-1185">Reference proteome</keyword>
<dbReference type="InterPro" id="IPR029044">
    <property type="entry name" value="Nucleotide-diphossugar_trans"/>
</dbReference>
<gene>
    <name evidence="6" type="ORF">KSZ_00020</name>
</gene>
<dbReference type="Pfam" id="PF00535">
    <property type="entry name" value="Glycos_transf_2"/>
    <property type="match status" value="1"/>
</dbReference>
<evidence type="ECO:0000313" key="7">
    <source>
        <dbReference type="Proteomes" id="UP000635565"/>
    </source>
</evidence>
<dbReference type="InterPro" id="IPR001173">
    <property type="entry name" value="Glyco_trans_2-like"/>
</dbReference>
<organism evidence="6 7">
    <name type="scientific">Dictyobacter formicarum</name>
    <dbReference type="NCBI Taxonomy" id="2778368"/>
    <lineage>
        <taxon>Bacteria</taxon>
        <taxon>Bacillati</taxon>
        <taxon>Chloroflexota</taxon>
        <taxon>Ktedonobacteria</taxon>
        <taxon>Ktedonobacterales</taxon>
        <taxon>Dictyobacteraceae</taxon>
        <taxon>Dictyobacter</taxon>
    </lineage>
</organism>
<evidence type="ECO:0000313" key="6">
    <source>
        <dbReference type="EMBL" id="GHO81996.1"/>
    </source>
</evidence>
<dbReference type="EMBL" id="BNJJ01000001">
    <property type="protein sequence ID" value="GHO81996.1"/>
    <property type="molecule type" value="Genomic_DNA"/>
</dbReference>
<dbReference type="CDD" id="cd04179">
    <property type="entry name" value="DPM_DPG-synthase_like"/>
    <property type="match status" value="1"/>
</dbReference>
<dbReference type="InterPro" id="IPR000639">
    <property type="entry name" value="Epox_hydrolase-like"/>
</dbReference>
<evidence type="ECO:0000259" key="5">
    <source>
        <dbReference type="Pfam" id="PF06441"/>
    </source>
</evidence>
<accession>A0ABQ3V8C9</accession>
<dbReference type="SUPFAM" id="SSF53474">
    <property type="entry name" value="alpha/beta-Hydrolases"/>
    <property type="match status" value="1"/>
</dbReference>
<dbReference type="Gene3D" id="3.90.550.10">
    <property type="entry name" value="Spore Coat Polysaccharide Biosynthesis Protein SpsA, Chain A"/>
    <property type="match status" value="1"/>
</dbReference>
<dbReference type="InterPro" id="IPR010497">
    <property type="entry name" value="Epoxide_hydro_N"/>
</dbReference>
<evidence type="ECO:0000259" key="4">
    <source>
        <dbReference type="Pfam" id="PF00535"/>
    </source>
</evidence>
<dbReference type="InterPro" id="IPR029058">
    <property type="entry name" value="AB_hydrolase_fold"/>
</dbReference>
<protein>
    <submittedName>
        <fullName evidence="6">Uncharacterized protein</fullName>
    </submittedName>
</protein>
<dbReference type="Pfam" id="PF06441">
    <property type="entry name" value="EHN"/>
    <property type="match status" value="1"/>
</dbReference>
<keyword evidence="3" id="KW-0378">Hydrolase</keyword>
<sequence length="614" mass="69282">MQENITGASISVILPAYNEEVVIASTVATVLETLATWSLDFEVIVVNDGSQDATSAILESIAATHPRLKVLHHVVNQGYGAALMSGFKASTKDLIFFMDADGQFDIRDLEPFLPLLQEYDAVLGYRIKRQDHWMRKLNAWSWKVLVRMVFGVSVRDIDCAFKLYPGKFLRELRLETRGAMINTEILSKFKRAGLTYTQLGVRHLPRKGGQATGAKPAVIHVSDEQLSDLRTRLKLTRWPLGVGNDDWYYGVGRTYLEELVDYWLGAYDWRKAEAMINRYEHYQVNVDGVPVHFMRKPGVGPNPIPLILTHGWPWTFWHWSKVIDPLADPGAFGSDPAEAFEVIIPSLPGFGFSTPLPNHPDMNFWKVADLWHTLMTGILGYEKYAAGGCDVGALVTGQLGHKYANELYAIHIGSAQKLSLFNGDRAWDLSGGHPIPEGVPEHIQARIISLDRRFAAHLAVHVLDSSTLAYGLSDSPVGMLAWILERWANWSDNNGHVEHVVSKDDLLTHAMIFWVNNAIETSMRMYANANRYPWAPVHARWPVVEAPTGITFVGYENPPGVSTENRVQHFLSSDRAAWYNHVNITVHDRGGHFIPWEIPDGWIDDVRRTFRHHR</sequence>
<evidence type="ECO:0000256" key="1">
    <source>
        <dbReference type="ARBA" id="ARBA00010088"/>
    </source>
</evidence>
<evidence type="ECO:0000256" key="3">
    <source>
        <dbReference type="ARBA" id="ARBA00022801"/>
    </source>
</evidence>
<dbReference type="PANTHER" id="PTHR21661:SF35">
    <property type="entry name" value="EPOXIDE HYDROLASE"/>
    <property type="match status" value="1"/>
</dbReference>
<feature type="domain" description="Glycosyltransferase 2-like" evidence="4">
    <location>
        <begin position="11"/>
        <end position="140"/>
    </location>
</feature>
<reference evidence="6 7" key="1">
    <citation type="journal article" date="2021" name="Int. J. Syst. Evol. Microbiol.">
        <title>Reticulibacter mediterranei gen. nov., sp. nov., within the new family Reticulibacteraceae fam. nov., and Ktedonospora formicarum gen. nov., sp. nov., Ktedonobacter robiniae sp. nov., Dictyobacter formicarum sp. nov. and Dictyobacter arantiisoli sp. nov., belonging to the class Ktedonobacteria.</title>
        <authorList>
            <person name="Yabe S."/>
            <person name="Zheng Y."/>
            <person name="Wang C.M."/>
            <person name="Sakai Y."/>
            <person name="Abe K."/>
            <person name="Yokota A."/>
            <person name="Donadio S."/>
            <person name="Cavaletti L."/>
            <person name="Monciardini P."/>
        </authorList>
    </citation>
    <scope>NUCLEOTIDE SEQUENCE [LARGE SCALE GENOMIC DNA]</scope>
    <source>
        <strain evidence="6 7">SOSP1-9</strain>
    </source>
</reference>
<dbReference type="Proteomes" id="UP000635565">
    <property type="component" value="Unassembled WGS sequence"/>
</dbReference>
<dbReference type="PANTHER" id="PTHR21661">
    <property type="entry name" value="EPOXIDE HYDROLASE 1-RELATED"/>
    <property type="match status" value="1"/>
</dbReference>
<evidence type="ECO:0000256" key="2">
    <source>
        <dbReference type="ARBA" id="ARBA00022797"/>
    </source>
</evidence>
<dbReference type="SUPFAM" id="SSF53448">
    <property type="entry name" value="Nucleotide-diphospho-sugar transferases"/>
    <property type="match status" value="1"/>
</dbReference>
<feature type="domain" description="Epoxide hydrolase N-terminal" evidence="5">
    <location>
        <begin position="215"/>
        <end position="318"/>
    </location>
</feature>
<proteinExistence type="inferred from homology"/>
<comment type="caution">
    <text evidence="6">The sequence shown here is derived from an EMBL/GenBank/DDBJ whole genome shotgun (WGS) entry which is preliminary data.</text>
</comment>
<keyword evidence="2" id="KW-0058">Aromatic hydrocarbons catabolism</keyword>
<name>A0ABQ3V8C9_9CHLR</name>
<dbReference type="PRINTS" id="PR00412">
    <property type="entry name" value="EPOXHYDRLASE"/>
</dbReference>
<dbReference type="Gene3D" id="3.40.50.1820">
    <property type="entry name" value="alpha/beta hydrolase"/>
    <property type="match status" value="1"/>
</dbReference>
<comment type="similarity">
    <text evidence="1">Belongs to the peptidase S33 family.</text>
</comment>